<organism evidence="2 3">
    <name type="scientific">Lentinula raphanica</name>
    <dbReference type="NCBI Taxonomy" id="153919"/>
    <lineage>
        <taxon>Eukaryota</taxon>
        <taxon>Fungi</taxon>
        <taxon>Dikarya</taxon>
        <taxon>Basidiomycota</taxon>
        <taxon>Agaricomycotina</taxon>
        <taxon>Agaricomycetes</taxon>
        <taxon>Agaricomycetidae</taxon>
        <taxon>Agaricales</taxon>
        <taxon>Marasmiineae</taxon>
        <taxon>Omphalotaceae</taxon>
        <taxon>Lentinula</taxon>
    </lineage>
</organism>
<name>A0AA38P501_9AGAR</name>
<gene>
    <name evidence="2" type="ORF">F5878DRAFT_625530</name>
</gene>
<comment type="caution">
    <text evidence="2">The sequence shown here is derived from an EMBL/GenBank/DDBJ whole genome shotgun (WGS) entry which is preliminary data.</text>
</comment>
<evidence type="ECO:0008006" key="4">
    <source>
        <dbReference type="Google" id="ProtNLM"/>
    </source>
</evidence>
<keyword evidence="1" id="KW-0732">Signal</keyword>
<protein>
    <recommendedName>
        <fullName evidence="4">Secreted protein</fullName>
    </recommendedName>
</protein>
<keyword evidence="3" id="KW-1185">Reference proteome</keyword>
<sequence length="75" mass="8244">MGILAGLWFSNLPPSSSAITALCGMSLQKGKHQFLLEVRYSSSAQFNFQADQQRSFYSVLSDLAMESSSVKPCSY</sequence>
<proteinExistence type="predicted"/>
<accession>A0AA38P501</accession>
<evidence type="ECO:0000313" key="2">
    <source>
        <dbReference type="EMBL" id="KAJ3836306.1"/>
    </source>
</evidence>
<reference evidence="2" key="1">
    <citation type="submission" date="2022-08" db="EMBL/GenBank/DDBJ databases">
        <authorList>
            <consortium name="DOE Joint Genome Institute"/>
            <person name="Min B."/>
            <person name="Riley R."/>
            <person name="Sierra-Patev S."/>
            <person name="Naranjo-Ortiz M."/>
            <person name="Looney B."/>
            <person name="Konkel Z."/>
            <person name="Slot J.C."/>
            <person name="Sakamoto Y."/>
            <person name="Steenwyk J.L."/>
            <person name="Rokas A."/>
            <person name="Carro J."/>
            <person name="Camarero S."/>
            <person name="Ferreira P."/>
            <person name="Molpeceres G."/>
            <person name="Ruiz-Duenas F.J."/>
            <person name="Serrano A."/>
            <person name="Henrissat B."/>
            <person name="Drula E."/>
            <person name="Hughes K.W."/>
            <person name="Mata J.L."/>
            <person name="Ishikawa N.K."/>
            <person name="Vargas-Isla R."/>
            <person name="Ushijima S."/>
            <person name="Smith C.A."/>
            <person name="Ahrendt S."/>
            <person name="Andreopoulos W."/>
            <person name="He G."/>
            <person name="Labutti K."/>
            <person name="Lipzen A."/>
            <person name="Ng V."/>
            <person name="Sandor L."/>
            <person name="Barry K."/>
            <person name="Martinez A.T."/>
            <person name="Xiao Y."/>
            <person name="Gibbons J.G."/>
            <person name="Terashima K."/>
            <person name="Hibbett D.S."/>
            <person name="Grigoriev I.V."/>
        </authorList>
    </citation>
    <scope>NUCLEOTIDE SEQUENCE</scope>
    <source>
        <strain evidence="2">TFB9207</strain>
    </source>
</reference>
<feature type="chain" id="PRO_5041457933" description="Secreted protein" evidence="1">
    <location>
        <begin position="19"/>
        <end position="75"/>
    </location>
</feature>
<evidence type="ECO:0000256" key="1">
    <source>
        <dbReference type="SAM" id="SignalP"/>
    </source>
</evidence>
<dbReference type="Proteomes" id="UP001163846">
    <property type="component" value="Unassembled WGS sequence"/>
</dbReference>
<feature type="signal peptide" evidence="1">
    <location>
        <begin position="1"/>
        <end position="18"/>
    </location>
</feature>
<dbReference type="AlphaFoldDB" id="A0AA38P501"/>
<evidence type="ECO:0000313" key="3">
    <source>
        <dbReference type="Proteomes" id="UP001163846"/>
    </source>
</evidence>
<dbReference type="EMBL" id="MU806331">
    <property type="protein sequence ID" value="KAJ3836306.1"/>
    <property type="molecule type" value="Genomic_DNA"/>
</dbReference>